<dbReference type="Pfam" id="PF16123">
    <property type="entry name" value="HAGH_C"/>
    <property type="match status" value="1"/>
</dbReference>
<reference evidence="9 10" key="1">
    <citation type="submission" date="2023-02" db="EMBL/GenBank/DDBJ databases">
        <title>Description and genomic characterization of Microbulbifer bruguierae sp. nov., isolated from the sediment of mangrove plant Bruguiera sexangula.</title>
        <authorList>
            <person name="Long M."/>
        </authorList>
    </citation>
    <scope>NUCLEOTIDE SEQUENCE [LARGE SCALE GENOMIC DNA]</scope>
    <source>
        <strain evidence="9 10">H12</strain>
    </source>
</reference>
<dbReference type="InterPro" id="IPR001279">
    <property type="entry name" value="Metallo-B-lactamas"/>
</dbReference>
<comment type="subunit">
    <text evidence="7">Monomer.</text>
</comment>
<evidence type="ECO:0000256" key="1">
    <source>
        <dbReference type="ARBA" id="ARBA00001623"/>
    </source>
</evidence>
<feature type="binding site" evidence="7">
    <location>
        <position position="55"/>
    </location>
    <ligand>
        <name>Zn(2+)</name>
        <dbReference type="ChEBI" id="CHEBI:29105"/>
        <label>2</label>
    </ligand>
</feature>
<dbReference type="InterPro" id="IPR050110">
    <property type="entry name" value="Glyoxalase_II_hydrolase"/>
</dbReference>
<comment type="function">
    <text evidence="7">Thiolesterase that catalyzes the hydrolysis of S-D-lactoyl-glutathione to form glutathione and D-lactic acid.</text>
</comment>
<dbReference type="SUPFAM" id="SSF56281">
    <property type="entry name" value="Metallo-hydrolase/oxidoreductase"/>
    <property type="match status" value="1"/>
</dbReference>
<dbReference type="Gene3D" id="3.60.15.10">
    <property type="entry name" value="Ribonuclease Z/Hydroxyacylglutathione hydrolase-like"/>
    <property type="match status" value="1"/>
</dbReference>
<dbReference type="NCBIfam" id="TIGR03413">
    <property type="entry name" value="GSH_gloB"/>
    <property type="match status" value="1"/>
</dbReference>
<dbReference type="HAMAP" id="MF_01374">
    <property type="entry name" value="Glyoxalase_2"/>
    <property type="match status" value="1"/>
</dbReference>
<keyword evidence="6 7" id="KW-0862">Zinc</keyword>
<keyword evidence="5 7" id="KW-0378">Hydrolase</keyword>
<dbReference type="SMART" id="SM00849">
    <property type="entry name" value="Lactamase_B"/>
    <property type="match status" value="1"/>
</dbReference>
<feature type="binding site" evidence="7">
    <location>
        <position position="105"/>
    </location>
    <ligand>
        <name>Zn(2+)</name>
        <dbReference type="ChEBI" id="CHEBI:29105"/>
        <label>1</label>
    </ligand>
</feature>
<dbReference type="InterPro" id="IPR032282">
    <property type="entry name" value="HAGH_C"/>
</dbReference>
<dbReference type="EC" id="3.1.2.6" evidence="7"/>
<comment type="catalytic activity">
    <reaction evidence="1 7">
        <text>an S-(2-hydroxyacyl)glutathione + H2O = a 2-hydroxy carboxylate + glutathione + H(+)</text>
        <dbReference type="Rhea" id="RHEA:21864"/>
        <dbReference type="ChEBI" id="CHEBI:15377"/>
        <dbReference type="ChEBI" id="CHEBI:15378"/>
        <dbReference type="ChEBI" id="CHEBI:57925"/>
        <dbReference type="ChEBI" id="CHEBI:58896"/>
        <dbReference type="ChEBI" id="CHEBI:71261"/>
        <dbReference type="EC" id="3.1.2.6"/>
    </reaction>
</comment>
<dbReference type="InterPro" id="IPR035680">
    <property type="entry name" value="Clx_II_MBL"/>
</dbReference>
<dbReference type="InterPro" id="IPR017782">
    <property type="entry name" value="Hydroxyacylglutathione_Hdrlase"/>
</dbReference>
<dbReference type="RefSeq" id="WP_280321221.1">
    <property type="nucleotide sequence ID" value="NZ_CP118605.1"/>
</dbReference>
<keyword evidence="4 7" id="KW-0479">Metal-binding</keyword>
<keyword evidence="10" id="KW-1185">Reference proteome</keyword>
<evidence type="ECO:0000256" key="2">
    <source>
        <dbReference type="ARBA" id="ARBA00004963"/>
    </source>
</evidence>
<evidence type="ECO:0000313" key="9">
    <source>
        <dbReference type="EMBL" id="WGL17366.1"/>
    </source>
</evidence>
<feature type="domain" description="Metallo-beta-lactamase" evidence="8">
    <location>
        <begin position="12"/>
        <end position="164"/>
    </location>
</feature>
<dbReference type="PANTHER" id="PTHR43705">
    <property type="entry name" value="HYDROXYACYLGLUTATHIONE HYDROLASE"/>
    <property type="match status" value="1"/>
</dbReference>
<comment type="pathway">
    <text evidence="2 7">Secondary metabolite metabolism; methylglyoxal degradation; (R)-lactate from methylglyoxal: step 2/2.</text>
</comment>
<name>A0ABY8NEL8_9GAMM</name>
<comment type="similarity">
    <text evidence="3 7">Belongs to the metallo-beta-lactamase superfamily. Glyoxalase II family.</text>
</comment>
<organism evidence="9 10">
    <name type="scientific">Microbulbifer bruguierae</name>
    <dbReference type="NCBI Taxonomy" id="3029061"/>
    <lineage>
        <taxon>Bacteria</taxon>
        <taxon>Pseudomonadati</taxon>
        <taxon>Pseudomonadota</taxon>
        <taxon>Gammaproteobacteria</taxon>
        <taxon>Cellvibrionales</taxon>
        <taxon>Microbulbiferaceae</taxon>
        <taxon>Microbulbifer</taxon>
    </lineage>
</organism>
<evidence type="ECO:0000256" key="6">
    <source>
        <dbReference type="ARBA" id="ARBA00022833"/>
    </source>
</evidence>
<sequence>MITIRPIAALRDNYIWHLQQNREHWVVDPGDAGPVFAQLGDEQLSGILLTHHHYDHTDGVKALVEKFDCPVLGPATINGVTRALADGDQFEAIGHQWRVIGVPGHTLDHIALLLEDEEGLHLFCGDTLFAAGCGRLFEGTPEQMYQSLSKLAALPPDTRVYCTHEYTLSNLQFAKAADPNNEDVTARIESARAARAESCPTLPSTIALELATNPFLRTETRSIRQQAAARGANPNGSAVEIFATLRQWKDVF</sequence>
<evidence type="ECO:0000256" key="5">
    <source>
        <dbReference type="ARBA" id="ARBA00022801"/>
    </source>
</evidence>
<accession>A0ABY8NEL8</accession>
<dbReference type="CDD" id="cd07723">
    <property type="entry name" value="hydroxyacylglutathione_hydrolase_MBL-fold"/>
    <property type="match status" value="1"/>
</dbReference>
<feature type="binding site" evidence="7">
    <location>
        <position position="126"/>
    </location>
    <ligand>
        <name>Zn(2+)</name>
        <dbReference type="ChEBI" id="CHEBI:29105"/>
        <label>2</label>
    </ligand>
</feature>
<feature type="binding site" evidence="7">
    <location>
        <position position="164"/>
    </location>
    <ligand>
        <name>Zn(2+)</name>
        <dbReference type="ChEBI" id="CHEBI:29105"/>
        <label>2</label>
    </ligand>
</feature>
<evidence type="ECO:0000256" key="3">
    <source>
        <dbReference type="ARBA" id="ARBA00006759"/>
    </source>
</evidence>
<proteinExistence type="inferred from homology"/>
<evidence type="ECO:0000256" key="4">
    <source>
        <dbReference type="ARBA" id="ARBA00022723"/>
    </source>
</evidence>
<gene>
    <name evidence="7 9" type="primary">gloB</name>
    <name evidence="9" type="ORF">PVT68_03480</name>
</gene>
<dbReference type="InterPro" id="IPR036866">
    <property type="entry name" value="RibonucZ/Hydroxyglut_hydro"/>
</dbReference>
<protein>
    <recommendedName>
        <fullName evidence="7">Hydroxyacylglutathione hydrolase</fullName>
        <ecNumber evidence="7">3.1.2.6</ecNumber>
    </recommendedName>
    <alternativeName>
        <fullName evidence="7">Glyoxalase II</fullName>
        <shortName evidence="7">Glx II</shortName>
    </alternativeName>
</protein>
<evidence type="ECO:0000256" key="7">
    <source>
        <dbReference type="HAMAP-Rule" id="MF_01374"/>
    </source>
</evidence>
<feature type="binding site" evidence="7">
    <location>
        <position position="56"/>
    </location>
    <ligand>
        <name>Zn(2+)</name>
        <dbReference type="ChEBI" id="CHEBI:29105"/>
        <label>2</label>
    </ligand>
</feature>
<comment type="cofactor">
    <cofactor evidence="7">
        <name>Zn(2+)</name>
        <dbReference type="ChEBI" id="CHEBI:29105"/>
    </cofactor>
    <text evidence="7">Binds 2 Zn(2+) ions per subunit.</text>
</comment>
<dbReference type="PIRSF" id="PIRSF005457">
    <property type="entry name" value="Glx"/>
    <property type="match status" value="1"/>
</dbReference>
<dbReference type="PANTHER" id="PTHR43705:SF1">
    <property type="entry name" value="HYDROXYACYLGLUTATHIONE HYDROLASE GLOB"/>
    <property type="match status" value="1"/>
</dbReference>
<feature type="binding site" evidence="7">
    <location>
        <position position="53"/>
    </location>
    <ligand>
        <name>Zn(2+)</name>
        <dbReference type="ChEBI" id="CHEBI:29105"/>
        <label>1</label>
    </ligand>
</feature>
<feature type="binding site" evidence="7">
    <location>
        <position position="126"/>
    </location>
    <ligand>
        <name>Zn(2+)</name>
        <dbReference type="ChEBI" id="CHEBI:29105"/>
        <label>1</label>
    </ligand>
</feature>
<dbReference type="EMBL" id="CP118605">
    <property type="protein sequence ID" value="WGL17366.1"/>
    <property type="molecule type" value="Genomic_DNA"/>
</dbReference>
<dbReference type="Pfam" id="PF00753">
    <property type="entry name" value="Lactamase_B"/>
    <property type="match status" value="1"/>
</dbReference>
<dbReference type="Proteomes" id="UP001236500">
    <property type="component" value="Chromosome"/>
</dbReference>
<feature type="binding site" evidence="7">
    <location>
        <position position="51"/>
    </location>
    <ligand>
        <name>Zn(2+)</name>
        <dbReference type="ChEBI" id="CHEBI:29105"/>
        <label>1</label>
    </ligand>
</feature>
<dbReference type="GO" id="GO:0004416">
    <property type="term" value="F:hydroxyacylglutathione hydrolase activity"/>
    <property type="evidence" value="ECO:0007669"/>
    <property type="project" value="UniProtKB-EC"/>
</dbReference>
<evidence type="ECO:0000313" key="10">
    <source>
        <dbReference type="Proteomes" id="UP001236500"/>
    </source>
</evidence>
<evidence type="ECO:0000259" key="8">
    <source>
        <dbReference type="SMART" id="SM00849"/>
    </source>
</evidence>